<organism evidence="3 4">
    <name type="scientific">Jiella sonneratiae</name>
    <dbReference type="NCBI Taxonomy" id="2816856"/>
    <lineage>
        <taxon>Bacteria</taxon>
        <taxon>Pseudomonadati</taxon>
        <taxon>Pseudomonadota</taxon>
        <taxon>Alphaproteobacteria</taxon>
        <taxon>Hyphomicrobiales</taxon>
        <taxon>Aurantimonadaceae</taxon>
        <taxon>Jiella</taxon>
    </lineage>
</organism>
<keyword evidence="1" id="KW-0175">Coiled coil</keyword>
<reference evidence="3 4" key="1">
    <citation type="submission" date="2021-03" db="EMBL/GenBank/DDBJ databases">
        <title>Whole genome sequence of Jiella sp. MQZ13P-4.</title>
        <authorList>
            <person name="Tuo L."/>
        </authorList>
    </citation>
    <scope>NUCLEOTIDE SEQUENCE [LARGE SCALE GENOMIC DNA]</scope>
    <source>
        <strain evidence="3 4">MQZ13P-4</strain>
    </source>
</reference>
<evidence type="ECO:0000313" key="4">
    <source>
        <dbReference type="Proteomes" id="UP000664288"/>
    </source>
</evidence>
<name>A0ABS3J4F6_9HYPH</name>
<comment type="caution">
    <text evidence="3">The sequence shown here is derived from an EMBL/GenBank/DDBJ whole genome shotgun (WGS) entry which is preliminary data.</text>
</comment>
<feature type="transmembrane region" description="Helical" evidence="2">
    <location>
        <begin position="34"/>
        <end position="53"/>
    </location>
</feature>
<keyword evidence="2" id="KW-0472">Membrane</keyword>
<proteinExistence type="predicted"/>
<sequence>MSALTTFDDLRARLPGRAKSQRKSLRKAFSAGRTLFYVMVVLPFCVSVVYYGFVATGRYVSESRYLVRSASSQDVSGFSSILKTFGISRSDDDSYAVQSYMQSRDVLHELMKTLPMEEMLDPKGIDLISRCYWPWEDHDFESLYQCYLSRVSAIREETTGISMVTVSLYTPEDSKKVAETLIGLGEALANRMNRRAENDALSNATEFMAQAEARVMEADKNLTEFRNEQKMLDIKAGAAPTANVIAGLTTELAHTRAEIEQQERVSPSNPGLPSLRTKAMVIEDQITKENAKLTGSGDSLSNQISNFENLSLRKQIADQALSIASRAIDQARLEAKRQRIYIETIVQPNLPDEETEPNRLRIIVSVLVVSLMLFVVAWMLMIGGREHLNKNNT</sequence>
<keyword evidence="2" id="KW-1133">Transmembrane helix</keyword>
<evidence type="ECO:0000256" key="1">
    <source>
        <dbReference type="SAM" id="Coils"/>
    </source>
</evidence>
<dbReference type="Proteomes" id="UP000664288">
    <property type="component" value="Unassembled WGS sequence"/>
</dbReference>
<evidence type="ECO:0000313" key="3">
    <source>
        <dbReference type="EMBL" id="MBO0904565.1"/>
    </source>
</evidence>
<feature type="coiled-coil region" evidence="1">
    <location>
        <begin position="208"/>
        <end position="265"/>
    </location>
</feature>
<dbReference type="EMBL" id="JAFMPY010000013">
    <property type="protein sequence ID" value="MBO0904565.1"/>
    <property type="molecule type" value="Genomic_DNA"/>
</dbReference>
<feature type="transmembrane region" description="Helical" evidence="2">
    <location>
        <begin position="362"/>
        <end position="382"/>
    </location>
</feature>
<dbReference type="RefSeq" id="WP_207351212.1">
    <property type="nucleotide sequence ID" value="NZ_JAFMPY010000013.1"/>
</dbReference>
<dbReference type="PANTHER" id="PTHR32309:SF13">
    <property type="entry name" value="FERRIC ENTEROBACTIN TRANSPORT PROTEIN FEPE"/>
    <property type="match status" value="1"/>
</dbReference>
<evidence type="ECO:0000256" key="2">
    <source>
        <dbReference type="SAM" id="Phobius"/>
    </source>
</evidence>
<gene>
    <name evidence="3" type="ORF">J1C47_13030</name>
</gene>
<protein>
    <recommendedName>
        <fullName evidence="5">Capsule biosynthesis protein</fullName>
    </recommendedName>
</protein>
<keyword evidence="4" id="KW-1185">Reference proteome</keyword>
<evidence type="ECO:0008006" key="5">
    <source>
        <dbReference type="Google" id="ProtNLM"/>
    </source>
</evidence>
<accession>A0ABS3J4F6</accession>
<dbReference type="InterPro" id="IPR050445">
    <property type="entry name" value="Bact_polysacc_biosynth/exp"/>
</dbReference>
<dbReference type="PANTHER" id="PTHR32309">
    <property type="entry name" value="TYROSINE-PROTEIN KINASE"/>
    <property type="match status" value="1"/>
</dbReference>
<keyword evidence="2" id="KW-0812">Transmembrane</keyword>